<comment type="caution">
    <text evidence="2">The sequence shown here is derived from an EMBL/GenBank/DDBJ whole genome shotgun (WGS) entry which is preliminary data.</text>
</comment>
<evidence type="ECO:0000313" key="2">
    <source>
        <dbReference type="EMBL" id="PIZ15749.1"/>
    </source>
</evidence>
<name>A0A2H9PAU5_9BACT</name>
<dbReference type="Proteomes" id="UP000234145">
    <property type="component" value="Unassembled WGS sequence"/>
</dbReference>
<sequence length="1622" mass="183396">MKIRNFFIFCFVCFIVIFTFLLSSYTSFAQETTTQTPGLPQKVYEAIRSKIEASGRKMAEVKYSQSWYLNAPEGITYTPEPSGFSMAQELQFRLSGRVGEKVTVNIDYDDTQKKKQKISVVYSGESRDVIQDVNFGDITLSLPGTEFVAYNKQLFGLSIKGQYEKLKFNFIGSQSKGYSETKEFKGRSTQQVKDILDTNYSKMRYYTLGRHISSGKEKIYIDDKNYNNNTNNTINRSFTDSGDSITGDFDPQYTGIDYNINYGSTSNDSTVISFIRSIETNYVIIVYDMDSNDTFAIKDELNSETRTNRYELKNYYYLGNRGIIPKEQDINFVLEVRNLDNTVDSIIAIAPTSQISGVKYYGIIDYDFGTLRLTDPTGKQDVKPFSPDAYLLTNPVHNYTIHTEYKSRIKIFLLRPNIVEESEKVYLDGRLLTRDVDYTIDYESGWFSFIREDDIKEESYIKIDYEYAPFGGQYVETVVGMRAELPLSSDFSIGSTYLFSGTPSPDEIPGIRSTPQSHQIIDVDSQIRPLSLISKLFPGIARIPVTMSLAGEAAYSWKNPNTFGKAMVEDMEGIRLSVDMPVDMYSWRISSAPKIPDASDEETQSARGNYTLENKDEGHDPSSTSARSLLINYTISDSGWISICYPISRYAQDYSQYNALEFWVKSPPSDIKFFIDLGIISEDSDGRGGFPGDAGAWKAGQPKTEDINGDGKLNLGEDVGWNFIKYDGSIVKIGAGNKRLDTQDLDGDGQLNAVNQKIHTFDGLDAACIVATSGNWKLYRIPFTAQVKGDTDWTMVKHMRLWLKNPTGVTKNGTIQMDAISIVGNKWANISMSDTTGGNTFTVEARNTKDHAGYYNSPRDYIGKSDDDKDGDGINDYFEELYPSFETVYGGLSKSLWPKEQSMALIYYFNTPGQGSTTQKWTSAMNFTDYRKLKFWIYPTANSSGCTLVLRFGMDDTTCYEYQMKVDASMEQKWTLKSIDIRSLNELTKFSPAGVEDREILYNIKQITIGVSDTSTGGAKREIWLDELHLDEVEVKEGYAWKVALSTDIANGLLNIGYNRKQITHKFETVGVATPAEDYDYQGVNGTLIVSRFMPAQWGISLPLSGSWSKTRTYLEPSSAQDVPQSRLGERSQESQNYNLQFTRSYIPNLSGSYGKSELYSNFKGAEQYEIYQPYSGSTSYSYVFPRKLFYLIPTGHSLSSNVRYSISGDKREVRPAQNSETVAYLQNQTHDFGLDFTSNPIPNLTFTPSYSIRQTSQEQPQTKTPLSNVFRPISSNQNVRVGCGTSLIKGVSPSITFDESVNENYFFVSDLFKNVSASASIGVSANVTPESWYNALKFFNFYNSFNIGINTAYDNLSQSIDFWNITNDIWQVFQDLKESISPISDNRKTASNKKSYSLSSNLYFWDPLSTGANFSWGQDESQNQGSFNQANSLAYGGSARLDLNQAFPIFKKISQSSYFMGNYNHRISETVNVSKATSSSPSCSWQVRWNPDLNQYYSLNYTFDTEERGAYLKNTSILSPSVKTDYYFRFPISIKIPFLKPIVLTNKLDLTNTTDAEIKRVKEDNKTESTNRVNSSLGLTYNVAENLLTTFTFSFTYFNNMEDYTKDYIALSIALRGVIRF</sequence>
<organism evidence="2 3">
    <name type="scientific">Candidatus Desantisbacteria bacterium CG_4_10_14_0_8_um_filter_39_17</name>
    <dbReference type="NCBI Taxonomy" id="1974542"/>
    <lineage>
        <taxon>Bacteria</taxon>
        <taxon>Candidatus Desantisiibacteriota</taxon>
    </lineage>
</organism>
<accession>A0A2H9PAU5</accession>
<evidence type="ECO:0008006" key="4">
    <source>
        <dbReference type="Google" id="ProtNLM"/>
    </source>
</evidence>
<evidence type="ECO:0000256" key="1">
    <source>
        <dbReference type="SAM" id="SignalP"/>
    </source>
</evidence>
<keyword evidence="1" id="KW-0732">Signal</keyword>
<feature type="signal peptide" evidence="1">
    <location>
        <begin position="1"/>
        <end position="29"/>
    </location>
</feature>
<feature type="chain" id="PRO_5014190129" description="CBM11 domain-containing protein" evidence="1">
    <location>
        <begin position="30"/>
        <end position="1622"/>
    </location>
</feature>
<protein>
    <recommendedName>
        <fullName evidence="4">CBM11 domain-containing protein</fullName>
    </recommendedName>
</protein>
<gene>
    <name evidence="2" type="ORF">COY51_04485</name>
</gene>
<evidence type="ECO:0000313" key="3">
    <source>
        <dbReference type="Proteomes" id="UP000234145"/>
    </source>
</evidence>
<reference evidence="3" key="1">
    <citation type="submission" date="2017-09" db="EMBL/GenBank/DDBJ databases">
        <title>Depth-based differentiation of microbial function through sediment-hosted aquifers and enrichment of novel symbionts in the deep terrestrial subsurface.</title>
        <authorList>
            <person name="Probst A.J."/>
            <person name="Ladd B."/>
            <person name="Jarett J.K."/>
            <person name="Geller-Mcgrath D.E."/>
            <person name="Sieber C.M.K."/>
            <person name="Emerson J.B."/>
            <person name="Anantharaman K."/>
            <person name="Thomas B.C."/>
            <person name="Malmstrom R."/>
            <person name="Stieglmeier M."/>
            <person name="Klingl A."/>
            <person name="Woyke T."/>
            <person name="Ryan C.M."/>
            <person name="Banfield J.F."/>
        </authorList>
    </citation>
    <scope>NUCLEOTIDE SEQUENCE [LARGE SCALE GENOMIC DNA]</scope>
</reference>
<dbReference type="EMBL" id="PFMS01000073">
    <property type="protein sequence ID" value="PIZ15749.1"/>
    <property type="molecule type" value="Genomic_DNA"/>
</dbReference>
<proteinExistence type="predicted"/>